<evidence type="ECO:0000256" key="4">
    <source>
        <dbReference type="PIRSR" id="PIRSR005739-1"/>
    </source>
</evidence>
<dbReference type="Proteomes" id="UP001206128">
    <property type="component" value="Unassembled WGS sequence"/>
</dbReference>
<dbReference type="PANTHER" id="PTHR43712">
    <property type="entry name" value="PUTATIVE (AFU_ORTHOLOGUE AFUA_4G14580)-RELATED"/>
    <property type="match status" value="1"/>
</dbReference>
<keyword evidence="8" id="KW-1185">Reference proteome</keyword>
<feature type="active site" description="Proton acceptor" evidence="4">
    <location>
        <position position="235"/>
    </location>
</feature>
<evidence type="ECO:0000256" key="3">
    <source>
        <dbReference type="ARBA" id="ARBA00022691"/>
    </source>
</evidence>
<evidence type="ECO:0000256" key="1">
    <source>
        <dbReference type="ARBA" id="ARBA00022603"/>
    </source>
</evidence>
<organism evidence="7 8">
    <name type="scientific">Goodfellowiella coeruleoviolacea</name>
    <dbReference type="NCBI Taxonomy" id="334858"/>
    <lineage>
        <taxon>Bacteria</taxon>
        <taxon>Bacillati</taxon>
        <taxon>Actinomycetota</taxon>
        <taxon>Actinomycetes</taxon>
        <taxon>Pseudonocardiales</taxon>
        <taxon>Pseudonocardiaceae</taxon>
        <taxon>Goodfellowiella</taxon>
    </lineage>
</organism>
<dbReference type="SUPFAM" id="SSF46785">
    <property type="entry name" value="Winged helix' DNA-binding domain"/>
    <property type="match status" value="1"/>
</dbReference>
<dbReference type="Gene3D" id="1.10.287.1350">
    <property type="match status" value="1"/>
</dbReference>
<dbReference type="SUPFAM" id="SSF53335">
    <property type="entry name" value="S-adenosyl-L-methionine-dependent methyltransferases"/>
    <property type="match status" value="1"/>
</dbReference>
<dbReference type="InterPro" id="IPR036388">
    <property type="entry name" value="WH-like_DNA-bd_sf"/>
</dbReference>
<dbReference type="PIRSF" id="PIRSF005739">
    <property type="entry name" value="O-mtase"/>
    <property type="match status" value="1"/>
</dbReference>
<keyword evidence="2" id="KW-0808">Transferase</keyword>
<dbReference type="Gene3D" id="1.10.10.10">
    <property type="entry name" value="Winged helix-like DNA-binding domain superfamily/Winged helix DNA-binding domain"/>
    <property type="match status" value="1"/>
</dbReference>
<evidence type="ECO:0000259" key="6">
    <source>
        <dbReference type="Pfam" id="PF08100"/>
    </source>
</evidence>
<feature type="domain" description="O-methyltransferase dimerisation" evidence="6">
    <location>
        <begin position="3"/>
        <end position="73"/>
    </location>
</feature>
<dbReference type="Pfam" id="PF00891">
    <property type="entry name" value="Methyltransf_2"/>
    <property type="match status" value="1"/>
</dbReference>
<sequence>MTSLVTPWVLRTAVTLRLPDLIAAGVTNTTELATRAGANPDALQRVIRHLIHCRVLRQAGPDRVELTALGEFLRTDHPARLANTLDQNNPYNRREAAVLTRLPDAVRTGQPVWASCHGHDFWADLNRDEALASGFDHALAGFPDFLAGRIARGYDWTSARHVVDVGGGTGRVLAELLTTHPRLRGTLVDLPHAAALAAARFAEQGVADRASVSGQTFFDPLPTGGDVYLLANVLHCWTDEDSRKIIDQCVASAAPRAVVVVVDQVMPEQPTGGDQRGLDETDLGLLLLFGTKIRSEREFRRLGDSAGLTLRGCTAIAPADGWSLLTYTVDD</sequence>
<keyword evidence="3" id="KW-0949">S-adenosyl-L-methionine</keyword>
<dbReference type="InterPro" id="IPR029063">
    <property type="entry name" value="SAM-dependent_MTases_sf"/>
</dbReference>
<dbReference type="Gene3D" id="3.40.50.150">
    <property type="entry name" value="Vaccinia Virus protein VP39"/>
    <property type="match status" value="1"/>
</dbReference>
<dbReference type="GO" id="GO:0046983">
    <property type="term" value="F:protein dimerization activity"/>
    <property type="evidence" value="ECO:0007669"/>
    <property type="project" value="InterPro"/>
</dbReference>
<comment type="caution">
    <text evidence="7">The sequence shown here is derived from an EMBL/GenBank/DDBJ whole genome shotgun (WGS) entry which is preliminary data.</text>
</comment>
<protein>
    <submittedName>
        <fullName evidence="7">O-methyltransferase</fullName>
    </submittedName>
</protein>
<dbReference type="InterPro" id="IPR001077">
    <property type="entry name" value="COMT_C"/>
</dbReference>
<dbReference type="EMBL" id="JAMTCK010000011">
    <property type="protein sequence ID" value="MCP2167685.1"/>
    <property type="molecule type" value="Genomic_DNA"/>
</dbReference>
<accession>A0AAE3GHV1</accession>
<reference evidence="7" key="1">
    <citation type="submission" date="2022-06" db="EMBL/GenBank/DDBJ databases">
        <title>Genomic Encyclopedia of Archaeal and Bacterial Type Strains, Phase II (KMG-II): from individual species to whole genera.</title>
        <authorList>
            <person name="Goeker M."/>
        </authorList>
    </citation>
    <scope>NUCLEOTIDE SEQUENCE</scope>
    <source>
        <strain evidence="7">DSM 43935</strain>
    </source>
</reference>
<dbReference type="InterPro" id="IPR012967">
    <property type="entry name" value="COMT_dimerisation"/>
</dbReference>
<dbReference type="GO" id="GO:0008171">
    <property type="term" value="F:O-methyltransferase activity"/>
    <property type="evidence" value="ECO:0007669"/>
    <property type="project" value="InterPro"/>
</dbReference>
<dbReference type="InterPro" id="IPR016461">
    <property type="entry name" value="COMT-like"/>
</dbReference>
<dbReference type="PROSITE" id="PS51683">
    <property type="entry name" value="SAM_OMT_II"/>
    <property type="match status" value="1"/>
</dbReference>
<dbReference type="Pfam" id="PF08100">
    <property type="entry name" value="Dimerisation"/>
    <property type="match status" value="1"/>
</dbReference>
<dbReference type="GO" id="GO:0032259">
    <property type="term" value="P:methylation"/>
    <property type="evidence" value="ECO:0007669"/>
    <property type="project" value="UniProtKB-KW"/>
</dbReference>
<evidence type="ECO:0000313" key="7">
    <source>
        <dbReference type="EMBL" id="MCP2167685.1"/>
    </source>
</evidence>
<dbReference type="AlphaFoldDB" id="A0AAE3GHV1"/>
<dbReference type="InterPro" id="IPR036390">
    <property type="entry name" value="WH_DNA-bd_sf"/>
</dbReference>
<name>A0AAE3GHV1_9PSEU</name>
<gene>
    <name evidence="7" type="ORF">LX83_004558</name>
</gene>
<dbReference type="PANTHER" id="PTHR43712:SF2">
    <property type="entry name" value="O-METHYLTRANSFERASE CICE"/>
    <property type="match status" value="1"/>
</dbReference>
<keyword evidence="1" id="KW-0489">Methyltransferase</keyword>
<evidence type="ECO:0000256" key="2">
    <source>
        <dbReference type="ARBA" id="ARBA00022679"/>
    </source>
</evidence>
<evidence type="ECO:0000313" key="8">
    <source>
        <dbReference type="Proteomes" id="UP001206128"/>
    </source>
</evidence>
<feature type="domain" description="O-methyltransferase C-terminal" evidence="5">
    <location>
        <begin position="101"/>
        <end position="307"/>
    </location>
</feature>
<evidence type="ECO:0000259" key="5">
    <source>
        <dbReference type="Pfam" id="PF00891"/>
    </source>
</evidence>
<proteinExistence type="predicted"/>